<dbReference type="PANTHER" id="PTHR46580:SF4">
    <property type="entry name" value="ATP_GTP-BINDING PROTEIN"/>
    <property type="match status" value="1"/>
</dbReference>
<dbReference type="Proteomes" id="UP001164459">
    <property type="component" value="Chromosome"/>
</dbReference>
<dbReference type="RefSeq" id="WP_269033551.1">
    <property type="nucleotide sequence ID" value="NZ_CP114040.1"/>
</dbReference>
<dbReference type="SUPFAM" id="SSF69318">
    <property type="entry name" value="Integrin alpha N-terminal domain"/>
    <property type="match status" value="1"/>
</dbReference>
<dbReference type="EMBL" id="CP114040">
    <property type="protein sequence ID" value="WAS91187.1"/>
    <property type="molecule type" value="Genomic_DNA"/>
</dbReference>
<keyword evidence="1" id="KW-0732">Signal</keyword>
<dbReference type="Gene3D" id="2.130.10.130">
    <property type="entry name" value="Integrin alpha, N-terminal"/>
    <property type="match status" value="1"/>
</dbReference>
<feature type="compositionally biased region" description="Low complexity" evidence="2">
    <location>
        <begin position="25"/>
        <end position="53"/>
    </location>
</feature>
<name>A0ABY7GW79_9BACT</name>
<keyword evidence="4" id="KW-1185">Reference proteome</keyword>
<dbReference type="PANTHER" id="PTHR46580">
    <property type="entry name" value="SENSOR KINASE-RELATED"/>
    <property type="match status" value="1"/>
</dbReference>
<organism evidence="3 4">
    <name type="scientific">Nannocystis punicea</name>
    <dbReference type="NCBI Taxonomy" id="2995304"/>
    <lineage>
        <taxon>Bacteria</taxon>
        <taxon>Pseudomonadati</taxon>
        <taxon>Myxococcota</taxon>
        <taxon>Polyangia</taxon>
        <taxon>Nannocystales</taxon>
        <taxon>Nannocystaceae</taxon>
        <taxon>Nannocystis</taxon>
    </lineage>
</organism>
<proteinExistence type="predicted"/>
<evidence type="ECO:0000256" key="2">
    <source>
        <dbReference type="SAM" id="MobiDB-lite"/>
    </source>
</evidence>
<reference evidence="3" key="1">
    <citation type="submission" date="2022-11" db="EMBL/GenBank/DDBJ databases">
        <title>Minimal conservation of predation-associated metabolite biosynthetic gene clusters underscores biosynthetic potential of Myxococcota including descriptions for ten novel species: Archangium lansinium sp. nov., Myxococcus landrumus sp. nov., Nannocystis bai.</title>
        <authorList>
            <person name="Ahearne A."/>
            <person name="Stevens C."/>
            <person name="Dowd S."/>
        </authorList>
    </citation>
    <scope>NUCLEOTIDE SEQUENCE</scope>
    <source>
        <strain evidence="3">Fl3</strain>
    </source>
</reference>
<evidence type="ECO:0000256" key="1">
    <source>
        <dbReference type="ARBA" id="ARBA00022729"/>
    </source>
</evidence>
<dbReference type="InterPro" id="IPR028994">
    <property type="entry name" value="Integrin_alpha_N"/>
</dbReference>
<protein>
    <submittedName>
        <fullName evidence="3">VCBS repeat-containing protein</fullName>
    </submittedName>
</protein>
<evidence type="ECO:0000313" key="3">
    <source>
        <dbReference type="EMBL" id="WAS91187.1"/>
    </source>
</evidence>
<gene>
    <name evidence="3" type="ORF">O0S08_33790</name>
</gene>
<dbReference type="InterPro" id="IPR013517">
    <property type="entry name" value="FG-GAP"/>
</dbReference>
<feature type="region of interest" description="Disordered" evidence="2">
    <location>
        <begin position="23"/>
        <end position="56"/>
    </location>
</feature>
<sequence length="483" mass="50046">MRIRVELLAAGLCLTACGPDVPAETDGSTSGTTSSGSTSSDTPTDGGFPSSDSDPYDDSYDGLDCECYEGETQDCEVDGQPGAQICEGWVDFDVCDLNWSACHLCERGEPWPCNADRCGFDGECEEGEECGEDGFCAPLPSIPVCDRQPLMVSELELQGAATQVELVDLDGDGALDLVALLAADSRVEVALGDGDGGFLPGTTYPTGLEMSHQSLAIADFDTDGSPDLAIDRWSEPAELSLLFGQAGSFAEPVLSSLPFPPNILRAGDFDGDANPDLVMLNGSYDAEIVLYRGDGMGEFTAEPHDVPGDEPFVFAVGAVAGEPRLDVVVTRAETLGAEVLEYAPGIGFTAVATLPGAGATPYDHVAVGDIDGDAAADVVAHRALVGSGQIQTWPQLMLGSRFLVEAPIRLGPIADIDGDGRGDLLAVEGDSLALHILYVDAPCIQAKVGWYASGLATGDLDGDGKADIVGVAGTTAQILRTGP</sequence>
<accession>A0ABY7GW79</accession>
<dbReference type="Pfam" id="PF13517">
    <property type="entry name" value="FG-GAP_3"/>
    <property type="match status" value="1"/>
</dbReference>
<evidence type="ECO:0000313" key="4">
    <source>
        <dbReference type="Proteomes" id="UP001164459"/>
    </source>
</evidence>